<gene>
    <name evidence="1" type="ORF">BO95DRAFT_215547</name>
</gene>
<keyword evidence="2" id="KW-1185">Reference proteome</keyword>
<accession>A0ACD1G1G6</accession>
<name>A0ACD1G1G6_9EURO</name>
<dbReference type="Proteomes" id="UP000249057">
    <property type="component" value="Unassembled WGS sequence"/>
</dbReference>
<evidence type="ECO:0000313" key="1">
    <source>
        <dbReference type="EMBL" id="RAH43055.1"/>
    </source>
</evidence>
<reference evidence="1" key="1">
    <citation type="submission" date="2018-02" db="EMBL/GenBank/DDBJ databases">
        <title>The genomes of Aspergillus section Nigri reveals drivers in fungal speciation.</title>
        <authorList>
            <consortium name="DOE Joint Genome Institute"/>
            <person name="Vesth T.C."/>
            <person name="Nybo J."/>
            <person name="Theobald S."/>
            <person name="Brandl J."/>
            <person name="Frisvad J.C."/>
            <person name="Nielsen K.F."/>
            <person name="Lyhne E.K."/>
            <person name="Kogle M.E."/>
            <person name="Kuo A."/>
            <person name="Riley R."/>
            <person name="Clum A."/>
            <person name="Nolan M."/>
            <person name="Lipzen A."/>
            <person name="Salamov A."/>
            <person name="Henrissat B."/>
            <person name="Wiebenga A."/>
            <person name="De vries R.P."/>
            <person name="Grigoriev I.V."/>
            <person name="Mortensen U.H."/>
            <person name="Andersen M.R."/>
            <person name="Baker S.E."/>
        </authorList>
    </citation>
    <scope>NUCLEOTIDE SEQUENCE</scope>
    <source>
        <strain evidence="1">CBS 621.78</strain>
    </source>
</reference>
<protein>
    <submittedName>
        <fullName evidence="1">Purine and uridine phosphorylase</fullName>
    </submittedName>
</protein>
<evidence type="ECO:0000313" key="2">
    <source>
        <dbReference type="Proteomes" id="UP000249057"/>
    </source>
</evidence>
<sequence>MTTTPAALHHHDYTIGWISALPLEMAAAAAMLDERHPDLPTKPTDDNTYILGRIHVHNVVIACLPSGVYGTTSAATIASQIRLTFPSIRIGLMVGIGGGVPGTADDVRLGDVVVSKPTRDYGGIVQYDYGKSLAGGAFTRQGVLNKPPPILLTAISRLQAAHFTRPSQISWLVSQAARSSCFAYPGADRDILFDSEYDHVNPENNCTDCDLNRRRKRSIRASQDPKIHYGLIASANQVMKDGRLRDKLARELGILCFEMEAAGLMDSFPCLVVRGICDYSDSHKSKEWQGYAAAVAAAYTKELLSIIHGKQVEDEPSKLSTGNIPYLFGALSPTPRSSQSVTSQRNELDEQEELLEQISSYQHEQVHRRLAHKRLTGTTQWFLENHEFKAWLERRSNKLWCTGKIGSGKTVIAFVLCPFLRGRADTGRLVHL</sequence>
<dbReference type="EMBL" id="KZ825366">
    <property type="protein sequence ID" value="RAH43055.1"/>
    <property type="molecule type" value="Genomic_DNA"/>
</dbReference>
<organism evidence="1 2">
    <name type="scientific">Aspergillus brunneoviolaceus CBS 621.78</name>
    <dbReference type="NCBI Taxonomy" id="1450534"/>
    <lineage>
        <taxon>Eukaryota</taxon>
        <taxon>Fungi</taxon>
        <taxon>Dikarya</taxon>
        <taxon>Ascomycota</taxon>
        <taxon>Pezizomycotina</taxon>
        <taxon>Eurotiomycetes</taxon>
        <taxon>Eurotiomycetidae</taxon>
        <taxon>Eurotiales</taxon>
        <taxon>Aspergillaceae</taxon>
        <taxon>Aspergillus</taxon>
        <taxon>Aspergillus subgen. Circumdati</taxon>
    </lineage>
</organism>
<proteinExistence type="predicted"/>